<feature type="transmembrane region" description="Helical" evidence="1">
    <location>
        <begin position="241"/>
        <end position="258"/>
    </location>
</feature>
<feature type="transmembrane region" description="Helical" evidence="1">
    <location>
        <begin position="377"/>
        <end position="405"/>
    </location>
</feature>
<feature type="transmembrane region" description="Helical" evidence="1">
    <location>
        <begin position="95"/>
        <end position="113"/>
    </location>
</feature>
<dbReference type="OrthoDB" id="8191324at2"/>
<dbReference type="PROSITE" id="PS51257">
    <property type="entry name" value="PROKAR_LIPOPROTEIN"/>
    <property type="match status" value="1"/>
</dbReference>
<keyword evidence="1" id="KW-0812">Transmembrane</keyword>
<protein>
    <submittedName>
        <fullName evidence="2">Uncharacterized protein</fullName>
    </submittedName>
</protein>
<evidence type="ECO:0000313" key="2">
    <source>
        <dbReference type="EMBL" id="TWC05364.1"/>
    </source>
</evidence>
<evidence type="ECO:0000313" key="3">
    <source>
        <dbReference type="Proteomes" id="UP000321304"/>
    </source>
</evidence>
<dbReference type="AlphaFoldDB" id="A0A560MCN6"/>
<reference evidence="2 3" key="1">
    <citation type="submission" date="2019-06" db="EMBL/GenBank/DDBJ databases">
        <title>Genomic Encyclopedia of Type Strains, Phase IV (KMG-V): Genome sequencing to study the core and pangenomes of soil and plant-associated prokaryotes.</title>
        <authorList>
            <person name="Whitman W."/>
        </authorList>
    </citation>
    <scope>NUCLEOTIDE SEQUENCE [LARGE SCALE GENOMIC DNA]</scope>
    <source>
        <strain evidence="2 3">BR 10355</strain>
    </source>
</reference>
<feature type="transmembrane region" description="Helical" evidence="1">
    <location>
        <begin position="7"/>
        <end position="30"/>
    </location>
</feature>
<name>A0A560MCN6_9BRAD</name>
<keyword evidence="1" id="KW-1133">Transmembrane helix</keyword>
<comment type="caution">
    <text evidence="2">The sequence shown here is derived from an EMBL/GenBank/DDBJ whole genome shotgun (WGS) entry which is preliminary data.</text>
</comment>
<dbReference type="EMBL" id="VITY01000003">
    <property type="protein sequence ID" value="TWC05364.1"/>
    <property type="molecule type" value="Genomic_DNA"/>
</dbReference>
<keyword evidence="1" id="KW-0472">Membrane</keyword>
<feature type="transmembrane region" description="Helical" evidence="1">
    <location>
        <begin position="337"/>
        <end position="357"/>
    </location>
</feature>
<feature type="transmembrane region" description="Helical" evidence="1">
    <location>
        <begin position="65"/>
        <end position="89"/>
    </location>
</feature>
<feature type="transmembrane region" description="Helical" evidence="1">
    <location>
        <begin position="218"/>
        <end position="234"/>
    </location>
</feature>
<gene>
    <name evidence="2" type="ORF">FBZ93_103381</name>
</gene>
<feature type="transmembrane region" description="Helical" evidence="1">
    <location>
        <begin position="133"/>
        <end position="152"/>
    </location>
</feature>
<organism evidence="2 3">
    <name type="scientific">Bradyrhizobium macuxiense</name>
    <dbReference type="NCBI Taxonomy" id="1755647"/>
    <lineage>
        <taxon>Bacteria</taxon>
        <taxon>Pseudomonadati</taxon>
        <taxon>Pseudomonadota</taxon>
        <taxon>Alphaproteobacteria</taxon>
        <taxon>Hyphomicrobiales</taxon>
        <taxon>Nitrobacteraceae</taxon>
        <taxon>Bradyrhizobium</taxon>
    </lineage>
</organism>
<proteinExistence type="predicted"/>
<evidence type="ECO:0000256" key="1">
    <source>
        <dbReference type="SAM" id="Phobius"/>
    </source>
</evidence>
<dbReference type="RefSeq" id="WP_146985685.1">
    <property type="nucleotide sequence ID" value="NZ_VITY01000003.1"/>
</dbReference>
<keyword evidence="3" id="KW-1185">Reference proteome</keyword>
<feature type="transmembrane region" description="Helical" evidence="1">
    <location>
        <begin position="194"/>
        <end position="212"/>
    </location>
</feature>
<feature type="transmembrane region" description="Helical" evidence="1">
    <location>
        <begin position="36"/>
        <end position="58"/>
    </location>
</feature>
<dbReference type="Proteomes" id="UP000321304">
    <property type="component" value="Unassembled WGS sequence"/>
</dbReference>
<sequence length="432" mass="46453">MTRDDLVVGGTILGFFAVSTASLIACGHAFPAMHVWRSGITVEAVLGTAIMVIFIPAFAAGRFSFGYLVSFSLLSAVFGFVWLSFFSAFDYPHAIARWAMIAALAAAMIPLMFQNMPVWRPDLSEAAIKRVALLLLASSFAVLISDICYGVNLGNPYGTARNAIGRPALLNYLTGIMIGAVLPYLFAHFASRRQWLQAACVLLFALCFYPVVNNKTVLLLPIWLPFLFWLYGQFNPRLATVLAFLLPATVGLSAFAVLGADKDYVVFSAINLRFLAIPSLALDQYADFFAHRELTRFCQISILRQVTACPYGELGPTLGAIYRDGNFNASFLATEGIASVGLPLAPVSALVCGVILSAGSTVSRHLSPRFIAASSGIAVQAIMNVPLTTGLVSNGIALLFLLWWLTPEQRAELSRSPAHAARQVGVVGLAAS</sequence>
<accession>A0A560MCN6</accession>
<feature type="transmembrane region" description="Helical" evidence="1">
    <location>
        <begin position="164"/>
        <end position="187"/>
    </location>
</feature>